<reference evidence="2 3" key="1">
    <citation type="submission" date="2019-07" db="EMBL/GenBank/DDBJ databases">
        <title>Quadrisphaera sp. strain DD2A genome sequencing and assembly.</title>
        <authorList>
            <person name="Kim I."/>
        </authorList>
    </citation>
    <scope>NUCLEOTIDE SEQUENCE [LARGE SCALE GENOMIC DNA]</scope>
    <source>
        <strain evidence="2 3">DD2A</strain>
    </source>
</reference>
<protein>
    <submittedName>
        <fullName evidence="2">DUF167 domain-containing protein</fullName>
    </submittedName>
</protein>
<dbReference type="InterPro" id="IPR036591">
    <property type="entry name" value="YggU-like_sf"/>
</dbReference>
<dbReference type="Gene3D" id="3.30.1200.10">
    <property type="entry name" value="YggU-like"/>
    <property type="match status" value="1"/>
</dbReference>
<evidence type="ECO:0000256" key="1">
    <source>
        <dbReference type="ARBA" id="ARBA00010364"/>
    </source>
</evidence>
<dbReference type="EMBL" id="VKAC01000012">
    <property type="protein sequence ID" value="TXR52732.1"/>
    <property type="molecule type" value="Genomic_DNA"/>
</dbReference>
<dbReference type="RefSeq" id="WP_147927854.1">
    <property type="nucleotide sequence ID" value="NZ_VKAC01000012.1"/>
</dbReference>
<name>A0A5C8Z3R1_9ACTN</name>
<comment type="similarity">
    <text evidence="1">Belongs to the UPF0235 family.</text>
</comment>
<dbReference type="Pfam" id="PF02594">
    <property type="entry name" value="DUF167"/>
    <property type="match status" value="1"/>
</dbReference>
<evidence type="ECO:0000313" key="2">
    <source>
        <dbReference type="EMBL" id="TXR52732.1"/>
    </source>
</evidence>
<sequence>MQVTVRAKPGSRRGPLVETDDDGTLVVHVRERAVDGVANAGLERALAEHFGVAPSRVRVVRGHASRTKRVDVDL</sequence>
<evidence type="ECO:0000313" key="3">
    <source>
        <dbReference type="Proteomes" id="UP000321234"/>
    </source>
</evidence>
<dbReference type="SMART" id="SM01152">
    <property type="entry name" value="DUF167"/>
    <property type="match status" value="1"/>
</dbReference>
<dbReference type="Proteomes" id="UP000321234">
    <property type="component" value="Unassembled WGS sequence"/>
</dbReference>
<gene>
    <name evidence="2" type="ORF">FMM08_18470</name>
</gene>
<dbReference type="OrthoDB" id="9801878at2"/>
<dbReference type="NCBIfam" id="TIGR00251">
    <property type="entry name" value="DUF167 family protein"/>
    <property type="match status" value="1"/>
</dbReference>
<proteinExistence type="inferred from homology"/>
<keyword evidence="3" id="KW-1185">Reference proteome</keyword>
<dbReference type="InterPro" id="IPR003746">
    <property type="entry name" value="DUF167"/>
</dbReference>
<dbReference type="SUPFAM" id="SSF69786">
    <property type="entry name" value="YggU-like"/>
    <property type="match status" value="1"/>
</dbReference>
<comment type="caution">
    <text evidence="2">The sequence shown here is derived from an EMBL/GenBank/DDBJ whole genome shotgun (WGS) entry which is preliminary data.</text>
</comment>
<dbReference type="AlphaFoldDB" id="A0A5C8Z3R1"/>
<organism evidence="2 3">
    <name type="scientific">Quadrisphaera setariae</name>
    <dbReference type="NCBI Taxonomy" id="2593304"/>
    <lineage>
        <taxon>Bacteria</taxon>
        <taxon>Bacillati</taxon>
        <taxon>Actinomycetota</taxon>
        <taxon>Actinomycetes</taxon>
        <taxon>Kineosporiales</taxon>
        <taxon>Kineosporiaceae</taxon>
        <taxon>Quadrisphaera</taxon>
    </lineage>
</organism>
<accession>A0A5C8Z3R1</accession>